<feature type="binding site" evidence="3">
    <location>
        <position position="146"/>
    </location>
    <ligand>
        <name>Zn(2+)</name>
        <dbReference type="ChEBI" id="CHEBI:29105"/>
        <label>2</label>
    </ligand>
</feature>
<feature type="binding site" evidence="3">
    <location>
        <position position="111"/>
    </location>
    <ligand>
        <name>Zn(2+)</name>
        <dbReference type="ChEBI" id="CHEBI:29105"/>
        <label>1</label>
    </ligand>
</feature>
<evidence type="ECO:0000256" key="3">
    <source>
        <dbReference type="PIRSR" id="PIRSR036696-2"/>
    </source>
</evidence>
<feature type="binding site" evidence="3">
    <location>
        <position position="173"/>
    </location>
    <ligand>
        <name>Zn(2+)</name>
        <dbReference type="ChEBI" id="CHEBI:29105"/>
        <label>1</label>
    </ligand>
</feature>
<comment type="cofactor">
    <cofactor evidence="3">
        <name>Zn(2+)</name>
        <dbReference type="ChEBI" id="CHEBI:29105"/>
    </cofactor>
    <text evidence="3">Binds 2 Zn(2+) ions per subunit.</text>
</comment>
<dbReference type="PROSITE" id="PS00758">
    <property type="entry name" value="ARGE_DAPE_CPG2_1"/>
    <property type="match status" value="1"/>
</dbReference>
<name>A0A4C1Y4R4_EUMVA</name>
<dbReference type="Proteomes" id="UP000299102">
    <property type="component" value="Unassembled WGS sequence"/>
</dbReference>
<dbReference type="SUPFAM" id="SSF55031">
    <property type="entry name" value="Bacterial exopeptidase dimerisation domain"/>
    <property type="match status" value="1"/>
</dbReference>
<proteinExistence type="predicted"/>
<dbReference type="GO" id="GO:0004046">
    <property type="term" value="F:aminoacylase activity"/>
    <property type="evidence" value="ECO:0007669"/>
    <property type="project" value="TreeGrafter"/>
</dbReference>
<reference evidence="4 5" key="1">
    <citation type="journal article" date="2019" name="Commun. Biol.">
        <title>The bagworm genome reveals a unique fibroin gene that provides high tensile strength.</title>
        <authorList>
            <person name="Kono N."/>
            <person name="Nakamura H."/>
            <person name="Ohtoshi R."/>
            <person name="Tomita M."/>
            <person name="Numata K."/>
            <person name="Arakawa K."/>
        </authorList>
    </citation>
    <scope>NUCLEOTIDE SEQUENCE [LARGE SCALE GENOMIC DNA]</scope>
</reference>
<gene>
    <name evidence="4" type="primary">Acy1</name>
    <name evidence="4" type="ORF">EVAR_51676_1</name>
</gene>
<dbReference type="InterPro" id="IPR036264">
    <property type="entry name" value="Bact_exopeptidase_dim_dom"/>
</dbReference>
<keyword evidence="3" id="KW-0479">Metal-binding</keyword>
<dbReference type="STRING" id="151549.A0A4C1Y4R4"/>
<dbReference type="InterPro" id="IPR002933">
    <property type="entry name" value="Peptidase_M20"/>
</dbReference>
<feature type="active site" description="Proton acceptor" evidence="2">
    <location>
        <position position="145"/>
    </location>
</feature>
<accession>A0A4C1Y4R4</accession>
<dbReference type="Pfam" id="PF01546">
    <property type="entry name" value="Peptidase_M20"/>
    <property type="match status" value="1"/>
</dbReference>
<evidence type="ECO:0000313" key="4">
    <source>
        <dbReference type="EMBL" id="GBP70353.1"/>
    </source>
</evidence>
<keyword evidence="1" id="KW-0378">Hydrolase</keyword>
<dbReference type="SUPFAM" id="SSF53187">
    <property type="entry name" value="Zn-dependent exopeptidases"/>
    <property type="match status" value="1"/>
</dbReference>
<dbReference type="PANTHER" id="PTHR45892:SF1">
    <property type="entry name" value="AMINOACYLASE-1"/>
    <property type="match status" value="1"/>
</dbReference>
<dbReference type="PANTHER" id="PTHR45892">
    <property type="entry name" value="AMINOACYLASE-1"/>
    <property type="match status" value="1"/>
</dbReference>
<organism evidence="4 5">
    <name type="scientific">Eumeta variegata</name>
    <name type="common">Bagworm moth</name>
    <name type="synonym">Eumeta japonica</name>
    <dbReference type="NCBI Taxonomy" id="151549"/>
    <lineage>
        <taxon>Eukaryota</taxon>
        <taxon>Metazoa</taxon>
        <taxon>Ecdysozoa</taxon>
        <taxon>Arthropoda</taxon>
        <taxon>Hexapoda</taxon>
        <taxon>Insecta</taxon>
        <taxon>Pterygota</taxon>
        <taxon>Neoptera</taxon>
        <taxon>Endopterygota</taxon>
        <taxon>Lepidoptera</taxon>
        <taxon>Glossata</taxon>
        <taxon>Ditrysia</taxon>
        <taxon>Tineoidea</taxon>
        <taxon>Psychidae</taxon>
        <taxon>Oiketicinae</taxon>
        <taxon>Eumeta</taxon>
    </lineage>
</organism>
<sequence>MSSRPQDLPAVKTLLEYLRIPSVHPNVIYDGCVEFIKRQADDMELKSRVIELVKGKPVVVITWPGTDPDLPSILLNSHMDVVPVYEEHWTYPPFSAHIDEKGDIYARGAQDMKGVAIQQMEAVRRLKKEGIKLKRTVHLCYVPDEETGSKEGMRVFSESQEFKDLNVGLALDESVPSPTDRIIAFNAERTPWHILITCKSTPGHGAMLDSGTAGEKGGVQANVLPESLSAVFDIRITPKFSHEEFENMIKIWCSEAGEGVTYEFLQWNPQGDETPLDDKYWPALNAAANEL</sequence>
<dbReference type="Gene3D" id="3.30.70.360">
    <property type="match status" value="1"/>
</dbReference>
<feature type="binding site" evidence="3">
    <location>
        <position position="78"/>
    </location>
    <ligand>
        <name>Zn(2+)</name>
        <dbReference type="ChEBI" id="CHEBI:29105"/>
        <label>1</label>
    </ligand>
</feature>
<keyword evidence="3" id="KW-0862">Zinc</keyword>
<protein>
    <submittedName>
        <fullName evidence="4">Aminoacylase-1</fullName>
    </submittedName>
</protein>
<dbReference type="InterPro" id="IPR052083">
    <property type="entry name" value="Aminoacylase-1_M20A"/>
</dbReference>
<dbReference type="FunFam" id="3.40.630.10:FF:000019">
    <property type="entry name" value="Aminoacylase 1"/>
    <property type="match status" value="1"/>
</dbReference>
<dbReference type="Gene3D" id="3.40.630.10">
    <property type="entry name" value="Zn peptidases"/>
    <property type="match status" value="1"/>
</dbReference>
<evidence type="ECO:0000313" key="5">
    <source>
        <dbReference type="Proteomes" id="UP000299102"/>
    </source>
</evidence>
<evidence type="ECO:0000256" key="2">
    <source>
        <dbReference type="PIRSR" id="PIRSR036696-1"/>
    </source>
</evidence>
<dbReference type="OrthoDB" id="3064516at2759"/>
<comment type="caution">
    <text evidence="4">The sequence shown here is derived from an EMBL/GenBank/DDBJ whole genome shotgun (WGS) entry which is preliminary data.</text>
</comment>
<dbReference type="InterPro" id="IPR001261">
    <property type="entry name" value="ArgE/DapE_CS"/>
</dbReference>
<dbReference type="EMBL" id="BGZK01001071">
    <property type="protein sequence ID" value="GBP70353.1"/>
    <property type="molecule type" value="Genomic_DNA"/>
</dbReference>
<keyword evidence="5" id="KW-1185">Reference proteome</keyword>
<dbReference type="GO" id="GO:0046872">
    <property type="term" value="F:metal ion binding"/>
    <property type="evidence" value="ECO:0007669"/>
    <property type="project" value="UniProtKB-KW"/>
</dbReference>
<feature type="active site" evidence="2">
    <location>
        <position position="80"/>
    </location>
</feature>
<feature type="binding site" evidence="3">
    <location>
        <position position="111"/>
    </location>
    <ligand>
        <name>Zn(2+)</name>
        <dbReference type="ChEBI" id="CHEBI:29105"/>
        <label>2</label>
    </ligand>
</feature>
<evidence type="ECO:0000256" key="1">
    <source>
        <dbReference type="ARBA" id="ARBA00022801"/>
    </source>
</evidence>
<dbReference type="AlphaFoldDB" id="A0A4C1Y4R4"/>
<dbReference type="PIRSF" id="PIRSF036696">
    <property type="entry name" value="ACY-1"/>
    <property type="match status" value="1"/>
</dbReference>